<keyword evidence="1" id="KW-0143">Chaperone</keyword>
<gene>
    <name evidence="2" type="ORF">PDM29_06775</name>
</gene>
<reference evidence="2 3" key="1">
    <citation type="submission" date="2022-12" db="EMBL/GenBank/DDBJ databases">
        <title>Two new species, Stenotrophomonas aracearum and Stenotrophomonas oahuensis, isolated from Anthurium (Araceae family) in Hawaii.</title>
        <authorList>
            <person name="Chunag S.C."/>
            <person name="Dobhal S."/>
            <person name="Alvarez A."/>
            <person name="Arif M."/>
        </authorList>
    </citation>
    <scope>NUCLEOTIDE SEQUENCE [LARGE SCALE GENOMIC DNA]</scope>
    <source>
        <strain evidence="2 3">A5586</strain>
    </source>
</reference>
<proteinExistence type="predicted"/>
<evidence type="ECO:0000313" key="3">
    <source>
        <dbReference type="Proteomes" id="UP001302072"/>
    </source>
</evidence>
<dbReference type="EMBL" id="CP115541">
    <property type="protein sequence ID" value="WNH53981.1"/>
    <property type="molecule type" value="Genomic_DNA"/>
</dbReference>
<dbReference type="RefSeq" id="WP_311193102.1">
    <property type="nucleotide sequence ID" value="NZ_CP115541.1"/>
</dbReference>
<keyword evidence="3" id="KW-1185">Reference proteome</keyword>
<evidence type="ECO:0000256" key="1">
    <source>
        <dbReference type="ARBA" id="ARBA00023186"/>
    </source>
</evidence>
<name>A0ABY9YST1_9GAMM</name>
<accession>A0ABY9YST1</accession>
<evidence type="ECO:0000313" key="2">
    <source>
        <dbReference type="EMBL" id="WNH53981.1"/>
    </source>
</evidence>
<dbReference type="InterPro" id="IPR036869">
    <property type="entry name" value="J_dom_sf"/>
</dbReference>
<sequence>MSWGLEWLGLDAGADERAIKRAYAQRLRHTRPDEDPEAFQLLH</sequence>
<evidence type="ECO:0008006" key="4">
    <source>
        <dbReference type="Google" id="ProtNLM"/>
    </source>
</evidence>
<organism evidence="2 3">
    <name type="scientific">Stenotrophomonas oahuensis</name>
    <dbReference type="NCBI Taxonomy" id="3003271"/>
    <lineage>
        <taxon>Bacteria</taxon>
        <taxon>Pseudomonadati</taxon>
        <taxon>Pseudomonadota</taxon>
        <taxon>Gammaproteobacteria</taxon>
        <taxon>Lysobacterales</taxon>
        <taxon>Lysobacteraceae</taxon>
        <taxon>Stenotrophomonas</taxon>
    </lineage>
</organism>
<protein>
    <recommendedName>
        <fullName evidence="4">Molecular chaperone DnaJ</fullName>
    </recommendedName>
</protein>
<dbReference type="SUPFAM" id="SSF46565">
    <property type="entry name" value="Chaperone J-domain"/>
    <property type="match status" value="1"/>
</dbReference>
<dbReference type="Proteomes" id="UP001302072">
    <property type="component" value="Chromosome"/>
</dbReference>